<dbReference type="EMBL" id="JAWDJX010000007">
    <property type="protein sequence ID" value="KAK3055799.1"/>
    <property type="molecule type" value="Genomic_DNA"/>
</dbReference>
<dbReference type="PANTHER" id="PTHR24321:SF8">
    <property type="entry name" value="ESTRADIOL 17-BETA-DEHYDROGENASE 8-RELATED"/>
    <property type="match status" value="1"/>
</dbReference>
<dbReference type="GO" id="GO:0016491">
    <property type="term" value="F:oxidoreductase activity"/>
    <property type="evidence" value="ECO:0007669"/>
    <property type="project" value="UniProtKB-KW"/>
</dbReference>
<comment type="similarity">
    <text evidence="1">Belongs to the short-chain dehydrogenases/reductases (SDR) family.</text>
</comment>
<dbReference type="Proteomes" id="UP001271007">
    <property type="component" value="Unassembled WGS sequence"/>
</dbReference>
<reference evidence="4" key="1">
    <citation type="submission" date="2023-04" db="EMBL/GenBank/DDBJ databases">
        <title>Black Yeasts Isolated from many extreme environments.</title>
        <authorList>
            <person name="Coleine C."/>
            <person name="Stajich J.E."/>
            <person name="Selbmann L."/>
        </authorList>
    </citation>
    <scope>NUCLEOTIDE SEQUENCE</scope>
    <source>
        <strain evidence="4">CCFEE 5312</strain>
    </source>
</reference>
<protein>
    <submittedName>
        <fullName evidence="4">Uncharacterized protein</fullName>
    </submittedName>
</protein>
<gene>
    <name evidence="4" type="ORF">LTR09_003033</name>
</gene>
<dbReference type="AlphaFoldDB" id="A0AAJ0LUM0"/>
<evidence type="ECO:0000256" key="3">
    <source>
        <dbReference type="ARBA" id="ARBA00023002"/>
    </source>
</evidence>
<organism evidence="4 5">
    <name type="scientific">Extremus antarcticus</name>
    <dbReference type="NCBI Taxonomy" id="702011"/>
    <lineage>
        <taxon>Eukaryota</taxon>
        <taxon>Fungi</taxon>
        <taxon>Dikarya</taxon>
        <taxon>Ascomycota</taxon>
        <taxon>Pezizomycotina</taxon>
        <taxon>Dothideomycetes</taxon>
        <taxon>Dothideomycetidae</taxon>
        <taxon>Mycosphaerellales</taxon>
        <taxon>Extremaceae</taxon>
        <taxon>Extremus</taxon>
    </lineage>
</organism>
<keyword evidence="3" id="KW-0560">Oxidoreductase</keyword>
<proteinExistence type="inferred from homology"/>
<dbReference type="SUPFAM" id="SSF51735">
    <property type="entry name" value="NAD(P)-binding Rossmann-fold domains"/>
    <property type="match status" value="1"/>
</dbReference>
<dbReference type="FunFam" id="3.40.50.720:FF:000084">
    <property type="entry name" value="Short-chain dehydrogenase reductase"/>
    <property type="match status" value="1"/>
</dbReference>
<dbReference type="InterPro" id="IPR036291">
    <property type="entry name" value="NAD(P)-bd_dom_sf"/>
</dbReference>
<dbReference type="CDD" id="cd05233">
    <property type="entry name" value="SDR_c"/>
    <property type="match status" value="1"/>
</dbReference>
<dbReference type="InterPro" id="IPR002347">
    <property type="entry name" value="SDR_fam"/>
</dbReference>
<dbReference type="PRINTS" id="PR00080">
    <property type="entry name" value="SDRFAMILY"/>
</dbReference>
<comment type="caution">
    <text evidence="4">The sequence shown here is derived from an EMBL/GenBank/DDBJ whole genome shotgun (WGS) entry which is preliminary data.</text>
</comment>
<dbReference type="Gene3D" id="3.40.50.720">
    <property type="entry name" value="NAD(P)-binding Rossmann-like Domain"/>
    <property type="match status" value="1"/>
</dbReference>
<evidence type="ECO:0000313" key="4">
    <source>
        <dbReference type="EMBL" id="KAK3055799.1"/>
    </source>
</evidence>
<sequence length="304" mass="31979">MSPQQFSPAHQNGMSSPGIGDLSNKIALITGATSGLGRAIAEAYASAGAIIISADLTPKPPLAPIYAEEMKDTPTVDLLNQKFPSATSLPRAMFIHCDVTQADSVRDAVAFAVQHHGRLDVMVNNAGVSSIIHSSSFKTGGQCRLHEIEDDIFNRDLAVNSRGVWHGIKFAAAQMLEQPPHPSGDRGWIVTISSVMATVALPGTSSYCASKGVGLSLTKAAALDYAADRIHVNCITPGWIDAAMLDPMKVHDGEAQKARIRGLHPWGRMATPSDVASMALFLAGPGASFCTGQAFVVDGGYTTI</sequence>
<accession>A0AAJ0LUM0</accession>
<evidence type="ECO:0000256" key="1">
    <source>
        <dbReference type="ARBA" id="ARBA00006484"/>
    </source>
</evidence>
<keyword evidence="2" id="KW-0521">NADP</keyword>
<keyword evidence="5" id="KW-1185">Reference proteome</keyword>
<name>A0AAJ0LUM0_9PEZI</name>
<dbReference type="Pfam" id="PF13561">
    <property type="entry name" value="adh_short_C2"/>
    <property type="match status" value="1"/>
</dbReference>
<evidence type="ECO:0000256" key="2">
    <source>
        <dbReference type="ARBA" id="ARBA00022857"/>
    </source>
</evidence>
<dbReference type="PANTHER" id="PTHR24321">
    <property type="entry name" value="DEHYDROGENASES, SHORT CHAIN"/>
    <property type="match status" value="1"/>
</dbReference>
<dbReference type="PRINTS" id="PR00081">
    <property type="entry name" value="GDHRDH"/>
</dbReference>
<evidence type="ECO:0000313" key="5">
    <source>
        <dbReference type="Proteomes" id="UP001271007"/>
    </source>
</evidence>